<comment type="caution">
    <text evidence="3">The sequence shown here is derived from an EMBL/GenBank/DDBJ whole genome shotgun (WGS) entry which is preliminary data.</text>
</comment>
<evidence type="ECO:0000256" key="1">
    <source>
        <dbReference type="SAM" id="SignalP"/>
    </source>
</evidence>
<evidence type="ECO:0000259" key="2">
    <source>
        <dbReference type="SMART" id="SM00287"/>
    </source>
</evidence>
<dbReference type="InterPro" id="IPR052354">
    <property type="entry name" value="Cell_Wall_Dynamics_Protein"/>
</dbReference>
<dbReference type="PANTHER" id="PTHR34408:SF1">
    <property type="entry name" value="GLYCOSYL HYDROLASE FAMILY 19 DOMAIN-CONTAINING PROTEIN HI_1415"/>
    <property type="match status" value="1"/>
</dbReference>
<dbReference type="Gene3D" id="2.30.30.40">
    <property type="entry name" value="SH3 Domains"/>
    <property type="match status" value="2"/>
</dbReference>
<gene>
    <name evidence="3" type="ORF">J2W31_006708</name>
</gene>
<evidence type="ECO:0000313" key="3">
    <source>
        <dbReference type="EMBL" id="MDP9897561.1"/>
    </source>
</evidence>
<dbReference type="PANTHER" id="PTHR34408">
    <property type="entry name" value="FAMILY PROTEIN, PUTATIVE-RELATED"/>
    <property type="match status" value="1"/>
</dbReference>
<feature type="chain" id="PRO_5043880304" evidence="1">
    <location>
        <begin position="27"/>
        <end position="154"/>
    </location>
</feature>
<dbReference type="Pfam" id="PF08239">
    <property type="entry name" value="SH3_3"/>
    <property type="match status" value="1"/>
</dbReference>
<dbReference type="EMBL" id="JAUSRD010000030">
    <property type="protein sequence ID" value="MDP9897561.1"/>
    <property type="molecule type" value="Genomic_DNA"/>
</dbReference>
<dbReference type="InterPro" id="IPR003646">
    <property type="entry name" value="SH3-like_bac-type"/>
</dbReference>
<sequence>MSRFSRLPALLLAFALAWMALPSASAAPQRQMVSAAVGTLNMRTGPGQRYESHWTVSKGYPFRVIGRKGSWLHVSDFENDKAWIYRPMTSKTPHHVVKAKAVVLRKSPNARSPVVRRAAYGDVLRTLERRGDWVKVTHEGCGTGWVARRLVWGW</sequence>
<dbReference type="Proteomes" id="UP001242045">
    <property type="component" value="Unassembled WGS sequence"/>
</dbReference>
<dbReference type="SMART" id="SM00287">
    <property type="entry name" value="SH3b"/>
    <property type="match status" value="2"/>
</dbReference>
<dbReference type="Pfam" id="PF06347">
    <property type="entry name" value="SH3_4"/>
    <property type="match status" value="1"/>
</dbReference>
<reference evidence="3" key="1">
    <citation type="submission" date="2023-07" db="EMBL/GenBank/DDBJ databases">
        <title>Sorghum-associated microbial communities from plants grown in Nebraska, USA.</title>
        <authorList>
            <person name="Schachtman D."/>
        </authorList>
    </citation>
    <scope>NUCLEOTIDE SEQUENCE</scope>
    <source>
        <strain evidence="3">DS3754</strain>
    </source>
</reference>
<feature type="domain" description="SH3b" evidence="2">
    <location>
        <begin position="28"/>
        <end position="92"/>
    </location>
</feature>
<name>A0AAW8D8C8_9BURK</name>
<proteinExistence type="predicted"/>
<dbReference type="InterPro" id="IPR010466">
    <property type="entry name" value="DUF1058"/>
</dbReference>
<accession>A0AAW8D8C8</accession>
<organism evidence="3 4">
    <name type="scientific">Variovorax boronicumulans</name>
    <dbReference type="NCBI Taxonomy" id="436515"/>
    <lineage>
        <taxon>Bacteria</taxon>
        <taxon>Pseudomonadati</taxon>
        <taxon>Pseudomonadota</taxon>
        <taxon>Betaproteobacteria</taxon>
        <taxon>Burkholderiales</taxon>
        <taxon>Comamonadaceae</taxon>
        <taxon>Variovorax</taxon>
    </lineage>
</organism>
<feature type="signal peptide" evidence="1">
    <location>
        <begin position="1"/>
        <end position="26"/>
    </location>
</feature>
<dbReference type="AlphaFoldDB" id="A0AAW8D8C8"/>
<dbReference type="RefSeq" id="WP_307687447.1">
    <property type="nucleotide sequence ID" value="NZ_JAUSRD010000030.1"/>
</dbReference>
<keyword evidence="1" id="KW-0732">Signal</keyword>
<protein>
    <submittedName>
        <fullName evidence="3">SH3-like domain-containing protein</fullName>
    </submittedName>
</protein>
<evidence type="ECO:0000313" key="4">
    <source>
        <dbReference type="Proteomes" id="UP001242045"/>
    </source>
</evidence>
<feature type="domain" description="SH3b" evidence="2">
    <location>
        <begin position="96"/>
        <end position="154"/>
    </location>
</feature>